<dbReference type="GO" id="GO:0004992">
    <property type="term" value="F:platelet activating factor receptor activity"/>
    <property type="evidence" value="ECO:0007669"/>
    <property type="project" value="InterPro"/>
</dbReference>
<evidence type="ECO:0000256" key="4">
    <source>
        <dbReference type="ARBA" id="ARBA00022475"/>
    </source>
</evidence>
<dbReference type="InterPro" id="IPR017452">
    <property type="entry name" value="GPCR_Rhodpsn_7TM"/>
</dbReference>
<dbReference type="GO" id="GO:0006935">
    <property type="term" value="P:chemotaxis"/>
    <property type="evidence" value="ECO:0007669"/>
    <property type="project" value="UniProtKB-KW"/>
</dbReference>
<comment type="subcellular location">
    <subcellularLocation>
        <location evidence="1">Cell membrane</location>
        <topology evidence="1">Multi-pass membrane protein</topology>
    </subcellularLocation>
</comment>
<dbReference type="EMBL" id="JX052561">
    <property type="protein sequence ID" value="AFK10789.1"/>
    <property type="molecule type" value="mRNA"/>
</dbReference>
<evidence type="ECO:0000256" key="11">
    <source>
        <dbReference type="ARBA" id="ARBA00023170"/>
    </source>
</evidence>
<dbReference type="Pfam" id="PF00001">
    <property type="entry name" value="7tm_1"/>
    <property type="match status" value="1"/>
</dbReference>
<dbReference type="GO" id="GO:0045028">
    <property type="term" value="F:G protein-coupled purinergic nucleotide receptor activity"/>
    <property type="evidence" value="ECO:0007669"/>
    <property type="project" value="TreeGrafter"/>
</dbReference>
<dbReference type="PROSITE" id="PS50262">
    <property type="entry name" value="G_PROTEIN_RECEP_F1_2"/>
    <property type="match status" value="1"/>
</dbReference>
<feature type="transmembrane region" description="Helical" evidence="15">
    <location>
        <begin position="290"/>
        <end position="310"/>
    </location>
</feature>
<feature type="transmembrane region" description="Helical" evidence="15">
    <location>
        <begin position="199"/>
        <end position="220"/>
    </location>
</feature>
<comment type="subunit">
    <text evidence="2">Interacts with ARRB1.</text>
</comment>
<keyword evidence="4" id="KW-1003">Cell membrane</keyword>
<dbReference type="InterPro" id="IPR000276">
    <property type="entry name" value="GPCR_Rhodpsn"/>
</dbReference>
<evidence type="ECO:0000256" key="12">
    <source>
        <dbReference type="ARBA" id="ARBA00023180"/>
    </source>
</evidence>
<dbReference type="PRINTS" id="PR01153">
    <property type="entry name" value="PAFRECEPTOR"/>
</dbReference>
<keyword evidence="12" id="KW-0325">Glycoprotein</keyword>
<feature type="domain" description="G-protein coupled receptors family 1 profile" evidence="16">
    <location>
        <begin position="47"/>
        <end position="307"/>
    </location>
</feature>
<reference evidence="17" key="1">
    <citation type="journal article" date="2012" name="PLoS ONE">
        <title>Sequencing and Analysis of Full-Length cDNAs, 5'-ESTs and 3'-ESTs from a Cartilaginous Fish, the Elephant Shark (Callorhinchus milii).</title>
        <authorList>
            <person name="Tan Y.Y."/>
            <person name="Kodzius R."/>
            <person name="Tay B.H."/>
            <person name="Tay A."/>
            <person name="Brenner S."/>
            <person name="Venkatesh B."/>
        </authorList>
    </citation>
    <scope>NUCLEOTIDE SEQUENCE</scope>
    <source>
        <tissue evidence="17">Gills</tissue>
    </source>
</reference>
<evidence type="ECO:0000256" key="1">
    <source>
        <dbReference type="ARBA" id="ARBA00004651"/>
    </source>
</evidence>
<evidence type="ECO:0000256" key="3">
    <source>
        <dbReference type="ARBA" id="ARBA00016224"/>
    </source>
</evidence>
<feature type="transmembrane region" description="Helical" evidence="15">
    <location>
        <begin position="76"/>
        <end position="100"/>
    </location>
</feature>
<evidence type="ECO:0000256" key="7">
    <source>
        <dbReference type="ARBA" id="ARBA00022989"/>
    </source>
</evidence>
<evidence type="ECO:0000259" key="16">
    <source>
        <dbReference type="PROSITE" id="PS50262"/>
    </source>
</evidence>
<dbReference type="PRINTS" id="PR00237">
    <property type="entry name" value="GPCRRHODOPSN"/>
</dbReference>
<keyword evidence="9 15" id="KW-0472">Membrane</keyword>
<organism evidence="17">
    <name type="scientific">Callorhinchus milii</name>
    <name type="common">Ghost shark</name>
    <dbReference type="NCBI Taxonomy" id="7868"/>
    <lineage>
        <taxon>Eukaryota</taxon>
        <taxon>Metazoa</taxon>
        <taxon>Chordata</taxon>
        <taxon>Craniata</taxon>
        <taxon>Vertebrata</taxon>
        <taxon>Chondrichthyes</taxon>
        <taxon>Holocephali</taxon>
        <taxon>Chimaeriformes</taxon>
        <taxon>Callorhinchidae</taxon>
        <taxon>Callorhinchus</taxon>
    </lineage>
</organism>
<evidence type="ECO:0000256" key="5">
    <source>
        <dbReference type="ARBA" id="ARBA00022500"/>
    </source>
</evidence>
<keyword evidence="10" id="KW-1015">Disulfide bond</keyword>
<dbReference type="Gene3D" id="1.20.1070.10">
    <property type="entry name" value="Rhodopsin 7-helix transmembrane proteins"/>
    <property type="match status" value="1"/>
</dbReference>
<dbReference type="AlphaFoldDB" id="K4FTU3"/>
<evidence type="ECO:0000256" key="6">
    <source>
        <dbReference type="ARBA" id="ARBA00022692"/>
    </source>
</evidence>
<dbReference type="SUPFAM" id="SSF81321">
    <property type="entry name" value="Family A G protein-coupled receptor-like"/>
    <property type="match status" value="1"/>
</dbReference>
<name>K4FTU3_CALMI</name>
<proteinExistence type="evidence at transcript level"/>
<dbReference type="GO" id="GO:0005886">
    <property type="term" value="C:plasma membrane"/>
    <property type="evidence" value="ECO:0007669"/>
    <property type="project" value="UniProtKB-SubCell"/>
</dbReference>
<keyword evidence="6 14" id="KW-0812">Transmembrane</keyword>
<evidence type="ECO:0000313" key="17">
    <source>
        <dbReference type="EMBL" id="AFK10789.1"/>
    </source>
</evidence>
<evidence type="ECO:0000256" key="9">
    <source>
        <dbReference type="ARBA" id="ARBA00023136"/>
    </source>
</evidence>
<dbReference type="CDD" id="cd15147">
    <property type="entry name" value="7tmA_PAFR"/>
    <property type="match status" value="1"/>
</dbReference>
<keyword evidence="8 14" id="KW-0297">G-protein coupled receptor</keyword>
<keyword evidence="7 15" id="KW-1133">Transmembrane helix</keyword>
<feature type="transmembrane region" description="Helical" evidence="15">
    <location>
        <begin position="149"/>
        <end position="169"/>
    </location>
</feature>
<dbReference type="InterPro" id="IPR002282">
    <property type="entry name" value="PAF_rcpt"/>
</dbReference>
<evidence type="ECO:0000256" key="10">
    <source>
        <dbReference type="ARBA" id="ARBA00023157"/>
    </source>
</evidence>
<evidence type="ECO:0000256" key="2">
    <source>
        <dbReference type="ARBA" id="ARBA00011145"/>
    </source>
</evidence>
<dbReference type="PROSITE" id="PS00237">
    <property type="entry name" value="G_PROTEIN_RECEP_F1_1"/>
    <property type="match status" value="1"/>
</dbReference>
<evidence type="ECO:0000256" key="15">
    <source>
        <dbReference type="SAM" id="Phobius"/>
    </source>
</evidence>
<keyword evidence="5" id="KW-0145">Chemotaxis</keyword>
<protein>
    <recommendedName>
        <fullName evidence="3">Platelet-activating factor receptor</fullName>
    </recommendedName>
</protein>
<evidence type="ECO:0000256" key="14">
    <source>
        <dbReference type="RuleBase" id="RU000688"/>
    </source>
</evidence>
<feature type="transmembrane region" description="Helical" evidence="15">
    <location>
        <begin position="241"/>
        <end position="261"/>
    </location>
</feature>
<feature type="transmembrane region" description="Helical" evidence="15">
    <location>
        <begin position="35"/>
        <end position="55"/>
    </location>
</feature>
<accession>K4FTU3</accession>
<evidence type="ECO:0000256" key="8">
    <source>
        <dbReference type="ARBA" id="ARBA00023040"/>
    </source>
</evidence>
<keyword evidence="11 14" id="KW-0675">Receptor</keyword>
<evidence type="ECO:0000256" key="13">
    <source>
        <dbReference type="ARBA" id="ARBA00023224"/>
    </source>
</evidence>
<keyword evidence="13 14" id="KW-0807">Transducer</keyword>
<dbReference type="PANTHER" id="PTHR24233:SF6">
    <property type="entry name" value="PLATELET-ACTIVATING FACTOR RECEPTOR"/>
    <property type="match status" value="1"/>
</dbReference>
<comment type="similarity">
    <text evidence="14">Belongs to the G-protein coupled receptor 1 family.</text>
</comment>
<sequence>MDAMYSPSNVSLSNSSERKSNCTVDTEFRYILFPVVYSIIFLLGLMGNCYVLWVFKHLSMSRNINEVKTFMVNLSIADLLFILTLPFWIVYYCGLGNWVFPEFFCRMVGCLFLINTYCSIAFLAAISYNRYCAVARPIESIQQSGRKRGMIVSFAIWFIILCSASPFLFMKSTNQVGTQTHCFEGYDRDSSMAVMISNFVLITAFFFAFLVIVVCNLHILRLLSTQTIQPGNTNHSVKQQAFRMVCAVMVVFSLCFLPHHVVQGPWTLTVLEQWRVDDCQFRQAVNDAHQVTLCLMSLNCALDPIIYCFLTKKFRRFLTKRLSTWRTSRKSFTVTTNNEGDMIFQGLNPTGTLQH</sequence>
<dbReference type="PANTHER" id="PTHR24233">
    <property type="entry name" value="P2Y PURINOCEPTOR-RELATED G-PROTEIN COUPLED RECEPTOR"/>
    <property type="match status" value="1"/>
</dbReference>
<feature type="transmembrane region" description="Helical" evidence="15">
    <location>
        <begin position="106"/>
        <end position="128"/>
    </location>
</feature>